<feature type="domain" description="Methyltransferase" evidence="1">
    <location>
        <begin position="54"/>
        <end position="210"/>
    </location>
</feature>
<protein>
    <submittedName>
        <fullName evidence="2">Methyltransferase type 12</fullName>
    </submittedName>
</protein>
<dbReference type="EMBL" id="LWHJ01000030">
    <property type="protein sequence ID" value="OAQ38457.1"/>
    <property type="molecule type" value="Genomic_DNA"/>
</dbReference>
<keyword evidence="3" id="KW-1185">Reference proteome</keyword>
<dbReference type="SUPFAM" id="SSF53335">
    <property type="entry name" value="S-adenosyl-L-methionine-dependent methyltransferases"/>
    <property type="match status" value="1"/>
</dbReference>
<dbReference type="InterPro" id="IPR029063">
    <property type="entry name" value="SAM-dependent_MTases_sf"/>
</dbReference>
<evidence type="ECO:0000313" key="2">
    <source>
        <dbReference type="EMBL" id="OAQ38457.1"/>
    </source>
</evidence>
<proteinExistence type="predicted"/>
<keyword evidence="2" id="KW-0489">Methyltransferase</keyword>
<evidence type="ECO:0000259" key="1">
    <source>
        <dbReference type="Pfam" id="PF13847"/>
    </source>
</evidence>
<dbReference type="AlphaFoldDB" id="A0A179DBP9"/>
<dbReference type="OrthoDB" id="9800454at2"/>
<dbReference type="GO" id="GO:0008168">
    <property type="term" value="F:methyltransferase activity"/>
    <property type="evidence" value="ECO:0007669"/>
    <property type="project" value="UniProtKB-KW"/>
</dbReference>
<reference evidence="2 3" key="2">
    <citation type="submission" date="2016-06" db="EMBL/GenBank/DDBJ databases">
        <title>Pedobacter psychrophilus sp. nov., isolated from Antarctic fragmentary rock.</title>
        <authorList>
            <person name="Svec P."/>
        </authorList>
    </citation>
    <scope>NUCLEOTIDE SEQUENCE [LARGE SCALE GENOMIC DNA]</scope>
    <source>
        <strain evidence="2 3">CCM 8644</strain>
    </source>
</reference>
<name>A0A179DBP9_9SPHI</name>
<gene>
    <name evidence="2" type="ORF">A5893_13605</name>
</gene>
<sequence>MPDFSKRSIELEIMDNFALDHQEIDPVLAELETINKLLGGFSVFYDAFKKVNLSNGNTVSDWGCGGGDSLKVLDKYFRKQNLNLRFIGVDATESAVEYAMETNKNYPNLSFRLADVLKENFKENEFDVVISSLFTHHFDDDAWVLLIKKMLFAAKKAVIINDLHRHPFAYHSIGLLTQLFSKSPMVKHDSKLSVLRSFSKKDLVNLLQKAGAQKYTIKWMWAFRWQVVIWK</sequence>
<reference evidence="2 3" key="1">
    <citation type="submission" date="2016-04" db="EMBL/GenBank/DDBJ databases">
        <authorList>
            <person name="Evans L.H."/>
            <person name="Alamgir A."/>
            <person name="Owens N."/>
            <person name="Weber N.D."/>
            <person name="Virtaneva K."/>
            <person name="Barbian K."/>
            <person name="Babar A."/>
            <person name="Rosenke K."/>
        </authorList>
    </citation>
    <scope>NUCLEOTIDE SEQUENCE [LARGE SCALE GENOMIC DNA]</scope>
    <source>
        <strain evidence="2 3">CCM 8644</strain>
    </source>
</reference>
<dbReference type="PANTHER" id="PTHR43861">
    <property type="entry name" value="TRANS-ACONITATE 2-METHYLTRANSFERASE-RELATED"/>
    <property type="match status" value="1"/>
</dbReference>
<dbReference type="STRING" id="1826909.A5893_13605"/>
<evidence type="ECO:0000313" key="3">
    <source>
        <dbReference type="Proteomes" id="UP000078459"/>
    </source>
</evidence>
<comment type="caution">
    <text evidence="2">The sequence shown here is derived from an EMBL/GenBank/DDBJ whole genome shotgun (WGS) entry which is preliminary data.</text>
</comment>
<dbReference type="RefSeq" id="WP_068823229.1">
    <property type="nucleotide sequence ID" value="NZ_LWHJ01000030.1"/>
</dbReference>
<dbReference type="Proteomes" id="UP000078459">
    <property type="component" value="Unassembled WGS sequence"/>
</dbReference>
<dbReference type="InterPro" id="IPR025714">
    <property type="entry name" value="Methyltranfer_dom"/>
</dbReference>
<dbReference type="Gene3D" id="3.40.50.150">
    <property type="entry name" value="Vaccinia Virus protein VP39"/>
    <property type="match status" value="1"/>
</dbReference>
<dbReference type="GO" id="GO:0032259">
    <property type="term" value="P:methylation"/>
    <property type="evidence" value="ECO:0007669"/>
    <property type="project" value="UniProtKB-KW"/>
</dbReference>
<keyword evidence="2" id="KW-0808">Transferase</keyword>
<dbReference type="CDD" id="cd02440">
    <property type="entry name" value="AdoMet_MTases"/>
    <property type="match status" value="1"/>
</dbReference>
<organism evidence="2 3">
    <name type="scientific">Pedobacter psychrophilus</name>
    <dbReference type="NCBI Taxonomy" id="1826909"/>
    <lineage>
        <taxon>Bacteria</taxon>
        <taxon>Pseudomonadati</taxon>
        <taxon>Bacteroidota</taxon>
        <taxon>Sphingobacteriia</taxon>
        <taxon>Sphingobacteriales</taxon>
        <taxon>Sphingobacteriaceae</taxon>
        <taxon>Pedobacter</taxon>
    </lineage>
</organism>
<accession>A0A179DBP9</accession>
<dbReference type="Pfam" id="PF13847">
    <property type="entry name" value="Methyltransf_31"/>
    <property type="match status" value="1"/>
</dbReference>